<protein>
    <submittedName>
        <fullName evidence="2">Toll-like receptor 4</fullName>
    </submittedName>
</protein>
<proteinExistence type="predicted"/>
<reference evidence="2" key="1">
    <citation type="submission" date="2022-11" db="UniProtKB">
        <authorList>
            <consortium name="WormBaseParasite"/>
        </authorList>
    </citation>
    <scope>IDENTIFICATION</scope>
</reference>
<dbReference type="AlphaFoldDB" id="A0A914Q826"/>
<name>A0A914Q826_9BILA</name>
<sequence>MLPILLLPYVFRRRFYELQSPTCIYYLRNISSQISQESSYIPMAVDRLYLNAFDSFTYIDENQFLCQKIGFSELLQIKCCNVTNELFIDQLSTQQLSAVSGCIFGNYSSLSLTGFPCFEDLKRLLKPNVKNLTFCGKIINLPELKELFKSFKNLTSLM</sequence>
<accession>A0A914Q826</accession>
<dbReference type="WBParaSite" id="PDA_v2.g27211.t1">
    <property type="protein sequence ID" value="PDA_v2.g27211.t1"/>
    <property type="gene ID" value="PDA_v2.g27211"/>
</dbReference>
<dbReference type="Proteomes" id="UP000887578">
    <property type="component" value="Unplaced"/>
</dbReference>
<keyword evidence="1" id="KW-1185">Reference proteome</keyword>
<evidence type="ECO:0000313" key="1">
    <source>
        <dbReference type="Proteomes" id="UP000887578"/>
    </source>
</evidence>
<evidence type="ECO:0000313" key="2">
    <source>
        <dbReference type="WBParaSite" id="PDA_v2.g27211.t1"/>
    </source>
</evidence>
<organism evidence="1 2">
    <name type="scientific">Panagrolaimus davidi</name>
    <dbReference type="NCBI Taxonomy" id="227884"/>
    <lineage>
        <taxon>Eukaryota</taxon>
        <taxon>Metazoa</taxon>
        <taxon>Ecdysozoa</taxon>
        <taxon>Nematoda</taxon>
        <taxon>Chromadorea</taxon>
        <taxon>Rhabditida</taxon>
        <taxon>Tylenchina</taxon>
        <taxon>Panagrolaimomorpha</taxon>
        <taxon>Panagrolaimoidea</taxon>
        <taxon>Panagrolaimidae</taxon>
        <taxon>Panagrolaimus</taxon>
    </lineage>
</organism>